<dbReference type="InParanoid" id="E9H0V5"/>
<keyword evidence="1" id="KW-0812">Transmembrane</keyword>
<feature type="transmembrane region" description="Helical" evidence="1">
    <location>
        <begin position="30"/>
        <end position="50"/>
    </location>
</feature>
<feature type="transmembrane region" description="Helical" evidence="1">
    <location>
        <begin position="62"/>
        <end position="87"/>
    </location>
</feature>
<dbReference type="AlphaFoldDB" id="E9H0V5"/>
<organism evidence="2 3">
    <name type="scientific">Daphnia pulex</name>
    <name type="common">Water flea</name>
    <dbReference type="NCBI Taxonomy" id="6669"/>
    <lineage>
        <taxon>Eukaryota</taxon>
        <taxon>Metazoa</taxon>
        <taxon>Ecdysozoa</taxon>
        <taxon>Arthropoda</taxon>
        <taxon>Crustacea</taxon>
        <taxon>Branchiopoda</taxon>
        <taxon>Diplostraca</taxon>
        <taxon>Cladocera</taxon>
        <taxon>Anomopoda</taxon>
        <taxon>Daphniidae</taxon>
        <taxon>Daphnia</taxon>
    </lineage>
</organism>
<dbReference type="HOGENOM" id="CLU_2173536_0_0_1"/>
<accession>E9H0V5</accession>
<dbReference type="Proteomes" id="UP000000305">
    <property type="component" value="Unassembled WGS sequence"/>
</dbReference>
<evidence type="ECO:0000313" key="2">
    <source>
        <dbReference type="EMBL" id="EFX74635.1"/>
    </source>
</evidence>
<proteinExistence type="predicted"/>
<reference evidence="2 3" key="1">
    <citation type="journal article" date="2011" name="Science">
        <title>The ecoresponsive genome of Daphnia pulex.</title>
        <authorList>
            <person name="Colbourne J.K."/>
            <person name="Pfrender M.E."/>
            <person name="Gilbert D."/>
            <person name="Thomas W.K."/>
            <person name="Tucker A."/>
            <person name="Oakley T.H."/>
            <person name="Tokishita S."/>
            <person name="Aerts A."/>
            <person name="Arnold G.J."/>
            <person name="Basu M.K."/>
            <person name="Bauer D.J."/>
            <person name="Caceres C.E."/>
            <person name="Carmel L."/>
            <person name="Casola C."/>
            <person name="Choi J.H."/>
            <person name="Detter J.C."/>
            <person name="Dong Q."/>
            <person name="Dusheyko S."/>
            <person name="Eads B.D."/>
            <person name="Frohlich T."/>
            <person name="Geiler-Samerotte K.A."/>
            <person name="Gerlach D."/>
            <person name="Hatcher P."/>
            <person name="Jogdeo S."/>
            <person name="Krijgsveld J."/>
            <person name="Kriventseva E.V."/>
            <person name="Kultz D."/>
            <person name="Laforsch C."/>
            <person name="Lindquist E."/>
            <person name="Lopez J."/>
            <person name="Manak J.R."/>
            <person name="Muller J."/>
            <person name="Pangilinan J."/>
            <person name="Patwardhan R.P."/>
            <person name="Pitluck S."/>
            <person name="Pritham E.J."/>
            <person name="Rechtsteiner A."/>
            <person name="Rho M."/>
            <person name="Rogozin I.B."/>
            <person name="Sakarya O."/>
            <person name="Salamov A."/>
            <person name="Schaack S."/>
            <person name="Shapiro H."/>
            <person name="Shiga Y."/>
            <person name="Skalitzky C."/>
            <person name="Smith Z."/>
            <person name="Souvorov A."/>
            <person name="Sung W."/>
            <person name="Tang Z."/>
            <person name="Tsuchiya D."/>
            <person name="Tu H."/>
            <person name="Vos H."/>
            <person name="Wang M."/>
            <person name="Wolf Y.I."/>
            <person name="Yamagata H."/>
            <person name="Yamada T."/>
            <person name="Ye Y."/>
            <person name="Shaw J.R."/>
            <person name="Andrews J."/>
            <person name="Crease T.J."/>
            <person name="Tang H."/>
            <person name="Lucas S.M."/>
            <person name="Robertson H.M."/>
            <person name="Bork P."/>
            <person name="Koonin E.V."/>
            <person name="Zdobnov E.M."/>
            <person name="Grigoriev I.V."/>
            <person name="Lynch M."/>
            <person name="Boore J.L."/>
        </authorList>
    </citation>
    <scope>NUCLEOTIDE SEQUENCE [LARGE SCALE GENOMIC DNA]</scope>
</reference>
<keyword evidence="3" id="KW-1185">Reference proteome</keyword>
<evidence type="ECO:0000256" key="1">
    <source>
        <dbReference type="SAM" id="Phobius"/>
    </source>
</evidence>
<protein>
    <submittedName>
        <fullName evidence="2">Uncharacterized protein</fullName>
    </submittedName>
</protein>
<dbReference type="EMBL" id="GL732582">
    <property type="protein sequence ID" value="EFX74635.1"/>
    <property type="molecule type" value="Genomic_DNA"/>
</dbReference>
<dbReference type="KEGG" id="dpx:DAPPUDRAFT_324154"/>
<gene>
    <name evidence="2" type="ORF">DAPPUDRAFT_324154</name>
</gene>
<evidence type="ECO:0000313" key="3">
    <source>
        <dbReference type="Proteomes" id="UP000000305"/>
    </source>
</evidence>
<feature type="transmembrane region" description="Helical" evidence="1">
    <location>
        <begin position="6"/>
        <end position="23"/>
    </location>
</feature>
<name>E9H0V5_DAPPU</name>
<sequence length="110" mass="12635">MAVTAYNLYLVTHFVCCMYWLYVSSHYAEIAYFRTVKVIMLINFFILSLVKSEFLHCSLMCAWIHCSQLVKGVPLAGLLPVLFVAFITCRNTSNNLNLLDISNFHGQFEV</sequence>
<keyword evidence="1" id="KW-0472">Membrane</keyword>
<keyword evidence="1" id="KW-1133">Transmembrane helix</keyword>